<dbReference type="EMBL" id="AHNY02000227">
    <property type="protein sequence ID" value="EMY23775.1"/>
    <property type="molecule type" value="Genomic_DNA"/>
</dbReference>
<name>N1UPM5_LEPIR</name>
<evidence type="ECO:0000313" key="1">
    <source>
        <dbReference type="EMBL" id="EMY23775.1"/>
    </source>
</evidence>
<evidence type="ECO:0000313" key="2">
    <source>
        <dbReference type="Proteomes" id="UP000012220"/>
    </source>
</evidence>
<dbReference type="BioCyc" id="LINT1085541:G11IQ-2170-MONOMER"/>
<protein>
    <submittedName>
        <fullName evidence="1">Uncharacterized protein</fullName>
    </submittedName>
</protein>
<sequence>MKTLEEVAKALKNTYMEHEVDEKLPLIQEIQRLKKKRTRFFLVITI</sequence>
<accession>N1UPM5</accession>
<comment type="caution">
    <text evidence="1">The sequence shown here is derived from an EMBL/GenBank/DDBJ whole genome shotgun (WGS) entry which is preliminary data.</text>
</comment>
<dbReference type="AlphaFoldDB" id="N1UPM5"/>
<gene>
    <name evidence="1" type="ORF">LEP1GSC115_2350</name>
</gene>
<reference evidence="1 2" key="1">
    <citation type="submission" date="2013-02" db="EMBL/GenBank/DDBJ databases">
        <authorList>
            <person name="Harkins D.M."/>
            <person name="Durkin A.S."/>
            <person name="Brinkac L.M."/>
            <person name="Haft D.H."/>
            <person name="Selengut J.D."/>
            <person name="Sanka R."/>
            <person name="DePew J."/>
            <person name="Purushe J."/>
            <person name="Picardeau M."/>
            <person name="Werts C."/>
            <person name="Goarant C."/>
            <person name="Vinetz J.M."/>
            <person name="Sutton G.G."/>
            <person name="Nierman W.C."/>
            <person name="Fouts D.E."/>
        </authorList>
    </citation>
    <scope>NUCLEOTIDE SEQUENCE [LARGE SCALE GENOMIC DNA]</scope>
    <source>
        <strain evidence="1 2">200703203</strain>
    </source>
</reference>
<dbReference type="Proteomes" id="UP000012220">
    <property type="component" value="Unassembled WGS sequence"/>
</dbReference>
<proteinExistence type="predicted"/>
<organism evidence="1 2">
    <name type="scientific">Leptospira interrogans serovar Australis str. 200703203</name>
    <dbReference type="NCBI Taxonomy" id="1085541"/>
    <lineage>
        <taxon>Bacteria</taxon>
        <taxon>Pseudomonadati</taxon>
        <taxon>Spirochaetota</taxon>
        <taxon>Spirochaetia</taxon>
        <taxon>Leptospirales</taxon>
        <taxon>Leptospiraceae</taxon>
        <taxon>Leptospira</taxon>
    </lineage>
</organism>